<dbReference type="Gene3D" id="3.30.70.20">
    <property type="match status" value="1"/>
</dbReference>
<keyword evidence="11" id="KW-1185">Reference proteome</keyword>
<dbReference type="AlphaFoldDB" id="A0AA43XID0"/>
<dbReference type="SUPFAM" id="SSF54862">
    <property type="entry name" value="4Fe-4S ferredoxins"/>
    <property type="match status" value="1"/>
</dbReference>
<dbReference type="InterPro" id="IPR017896">
    <property type="entry name" value="4Fe4S_Fe-S-bd"/>
</dbReference>
<accession>A0AA43XID0</accession>
<dbReference type="PANTHER" id="PTHR30176:SF3">
    <property type="entry name" value="FERREDOXIN-TYPE PROTEIN NAPH"/>
    <property type="match status" value="1"/>
</dbReference>
<evidence type="ECO:0000256" key="5">
    <source>
        <dbReference type="ARBA" id="ARBA00023004"/>
    </source>
</evidence>
<organism evidence="10 11">
    <name type="scientific">Isachenkonia alkalipeptolytica</name>
    <dbReference type="NCBI Taxonomy" id="2565777"/>
    <lineage>
        <taxon>Bacteria</taxon>
        <taxon>Bacillati</taxon>
        <taxon>Bacillota</taxon>
        <taxon>Clostridia</taxon>
        <taxon>Eubacteriales</taxon>
        <taxon>Clostridiaceae</taxon>
        <taxon>Isachenkonia</taxon>
    </lineage>
</organism>
<evidence type="ECO:0000256" key="1">
    <source>
        <dbReference type="ARBA" id="ARBA00022448"/>
    </source>
</evidence>
<feature type="transmembrane region" description="Helical" evidence="8">
    <location>
        <begin position="21"/>
        <end position="49"/>
    </location>
</feature>
<name>A0AA43XID0_9CLOT</name>
<evidence type="ECO:0000256" key="6">
    <source>
        <dbReference type="ARBA" id="ARBA00023014"/>
    </source>
</evidence>
<feature type="domain" description="4Fe-4S ferredoxin-type" evidence="9">
    <location>
        <begin position="178"/>
        <end position="207"/>
    </location>
</feature>
<keyword evidence="8" id="KW-0812">Transmembrane</keyword>
<dbReference type="GO" id="GO:0046872">
    <property type="term" value="F:metal ion binding"/>
    <property type="evidence" value="ECO:0007669"/>
    <property type="project" value="UniProtKB-KW"/>
</dbReference>
<feature type="compositionally biased region" description="Basic and acidic residues" evidence="7">
    <location>
        <begin position="252"/>
        <end position="264"/>
    </location>
</feature>
<dbReference type="InterPro" id="IPR017900">
    <property type="entry name" value="4Fe4S_Fe_S_CS"/>
</dbReference>
<feature type="region of interest" description="Disordered" evidence="7">
    <location>
        <begin position="245"/>
        <end position="264"/>
    </location>
</feature>
<proteinExistence type="predicted"/>
<protein>
    <submittedName>
        <fullName evidence="10">4Fe-4S binding protein</fullName>
    </submittedName>
</protein>
<keyword evidence="6" id="KW-0411">Iron-sulfur</keyword>
<reference evidence="10 11" key="1">
    <citation type="submission" date="2019-04" db="EMBL/GenBank/DDBJ databases">
        <title>Isachenkonia alkalipeptolytica gen. nov. sp. nov. a new anaerobic, alkiliphilic organothrophic bacterium capable to reduce synthesized ferrihydrite isolated from a soda lake.</title>
        <authorList>
            <person name="Toshchakov S.V."/>
            <person name="Zavarzina D.G."/>
            <person name="Zhilina T.N."/>
            <person name="Kostrikina N.A."/>
            <person name="Kublanov I.V."/>
        </authorList>
    </citation>
    <scope>NUCLEOTIDE SEQUENCE [LARGE SCALE GENOMIC DNA]</scope>
    <source>
        <strain evidence="10 11">Z-1701</strain>
    </source>
</reference>
<evidence type="ECO:0000313" key="10">
    <source>
        <dbReference type="EMBL" id="NBG87363.1"/>
    </source>
</evidence>
<evidence type="ECO:0000256" key="8">
    <source>
        <dbReference type="SAM" id="Phobius"/>
    </source>
</evidence>
<dbReference type="Pfam" id="PF13237">
    <property type="entry name" value="Fer4_10"/>
    <property type="match status" value="1"/>
</dbReference>
<feature type="transmembrane region" description="Helical" evidence="8">
    <location>
        <begin position="124"/>
        <end position="146"/>
    </location>
</feature>
<dbReference type="PROSITE" id="PS51379">
    <property type="entry name" value="4FE4S_FER_2"/>
    <property type="match status" value="2"/>
</dbReference>
<dbReference type="EMBL" id="SUMG01000002">
    <property type="protein sequence ID" value="NBG87363.1"/>
    <property type="molecule type" value="Genomic_DNA"/>
</dbReference>
<dbReference type="PROSITE" id="PS00198">
    <property type="entry name" value="4FE4S_FER_1"/>
    <property type="match status" value="2"/>
</dbReference>
<keyword evidence="5" id="KW-0408">Iron</keyword>
<evidence type="ECO:0000256" key="2">
    <source>
        <dbReference type="ARBA" id="ARBA00022485"/>
    </source>
</evidence>
<dbReference type="InterPro" id="IPR051684">
    <property type="entry name" value="Electron_Trans/Redox"/>
</dbReference>
<evidence type="ECO:0000259" key="9">
    <source>
        <dbReference type="PROSITE" id="PS51379"/>
    </source>
</evidence>
<dbReference type="Pfam" id="PF12801">
    <property type="entry name" value="Fer4_5"/>
    <property type="match status" value="2"/>
</dbReference>
<comment type="caution">
    <text evidence="10">The sequence shown here is derived from an EMBL/GenBank/DDBJ whole genome shotgun (WGS) entry which is preliminary data.</text>
</comment>
<keyword evidence="3" id="KW-0479">Metal-binding</keyword>
<evidence type="ECO:0000256" key="7">
    <source>
        <dbReference type="SAM" id="MobiDB-lite"/>
    </source>
</evidence>
<evidence type="ECO:0000256" key="4">
    <source>
        <dbReference type="ARBA" id="ARBA00022982"/>
    </source>
</evidence>
<dbReference type="PANTHER" id="PTHR30176">
    <property type="entry name" value="FERREDOXIN-TYPE PROTEIN NAPH"/>
    <property type="match status" value="1"/>
</dbReference>
<keyword evidence="1" id="KW-0813">Transport</keyword>
<sequence length="264" mass="29638">MKQPFIKKNRTFTTLRKYAWIYTLLVAFGGLWFPKLGLTVPLIIIGLTVSSLFMGKYWCGNVCAHGSLFDALLLPYSKNKAFPKITKNPYLIGFIFLFFGFNISRRILALQDFWGSASFWDQLGMIFVGTYLVVTVVGSILGIFFAPRTWCTFCPMGTIQRIMHYFGTKTGINKKTNKVVTPEADKCKACGLCSKACPAQLSPHEAFKDGKQFTHPECIKCSTCVYTCPTKILSYDTVEQGDTSNIPAPKIDVGDHREKERKAS</sequence>
<evidence type="ECO:0000256" key="3">
    <source>
        <dbReference type="ARBA" id="ARBA00022723"/>
    </source>
</evidence>
<keyword evidence="8" id="KW-1133">Transmembrane helix</keyword>
<feature type="domain" description="4Fe-4S ferredoxin-type" evidence="9">
    <location>
        <begin position="210"/>
        <end position="238"/>
    </location>
</feature>
<dbReference type="Proteomes" id="UP000449710">
    <property type="component" value="Unassembled WGS sequence"/>
</dbReference>
<keyword evidence="4" id="KW-0249">Electron transport</keyword>
<feature type="transmembrane region" description="Helical" evidence="8">
    <location>
        <begin position="88"/>
        <end position="104"/>
    </location>
</feature>
<dbReference type="GO" id="GO:0051539">
    <property type="term" value="F:4 iron, 4 sulfur cluster binding"/>
    <property type="evidence" value="ECO:0007669"/>
    <property type="project" value="UniProtKB-KW"/>
</dbReference>
<keyword evidence="8" id="KW-0472">Membrane</keyword>
<keyword evidence="2" id="KW-0004">4Fe-4S</keyword>
<dbReference type="GO" id="GO:0005886">
    <property type="term" value="C:plasma membrane"/>
    <property type="evidence" value="ECO:0007669"/>
    <property type="project" value="TreeGrafter"/>
</dbReference>
<gene>
    <name evidence="10" type="ORF">ISALK_02495</name>
</gene>
<feature type="transmembrane region" description="Helical" evidence="8">
    <location>
        <begin position="55"/>
        <end position="76"/>
    </location>
</feature>
<evidence type="ECO:0000313" key="11">
    <source>
        <dbReference type="Proteomes" id="UP000449710"/>
    </source>
</evidence>
<dbReference type="RefSeq" id="WP_160718696.1">
    <property type="nucleotide sequence ID" value="NZ_SUMG01000002.1"/>
</dbReference>